<feature type="domain" description="Fibronectin type-III" evidence="3">
    <location>
        <begin position="1589"/>
        <end position="1679"/>
    </location>
</feature>
<dbReference type="InterPro" id="IPR014756">
    <property type="entry name" value="Ig_E-set"/>
</dbReference>
<dbReference type="STRING" id="643648.Slip_2324"/>
<dbReference type="InterPro" id="IPR052387">
    <property type="entry name" value="Fibrocystin"/>
</dbReference>
<keyword evidence="1 2" id="KW-0732">Signal</keyword>
<dbReference type="InterPro" id="IPR036116">
    <property type="entry name" value="FN3_sf"/>
</dbReference>
<evidence type="ECO:0000259" key="3">
    <source>
        <dbReference type="PROSITE" id="PS50853"/>
    </source>
</evidence>
<dbReference type="Gene3D" id="2.60.40.10">
    <property type="entry name" value="Immunoglobulins"/>
    <property type="match status" value="13"/>
</dbReference>
<reference evidence="5" key="1">
    <citation type="journal article" date="2010" name="Stand. Genomic Sci.">
        <title>Complete genome sequence of Syntrophothermus lipocalidus type strain (TGB-C1T).</title>
        <authorList>
            <consortium name="US DOE Joint Genome Institute (JGI-PGF)"/>
            <person name="Djao O."/>
            <person name="Zhang X."/>
            <person name="Lucas S."/>
            <person name="Lapidus A."/>
            <person name="Glavina Del Rio T."/>
            <person name="Nolan M."/>
            <person name="Tice H."/>
            <person name="Cheng J."/>
            <person name="Han C."/>
            <person name="Tapia R."/>
            <person name="Goodwin L."/>
            <person name="Pitluck S."/>
            <person name="Liolios K."/>
            <person name="Ivanova N."/>
            <person name="Mavromatis K."/>
            <person name="Mikhailova N."/>
            <person name="Ovchinnikova G."/>
            <person name="Pati A."/>
            <person name="Brambilla E."/>
            <person name="Chen A."/>
            <person name="Palaniappan K."/>
            <person name="Land M."/>
            <person name="Hauser L."/>
            <person name="Chang Y."/>
            <person name="Jeffries C."/>
            <person name="Rohde M."/>
            <person name="Sikorski J."/>
            <person name="Spring S."/>
            <person name="Goker M."/>
            <person name="Detter J."/>
            <person name="Woyke T."/>
            <person name="Bristow J."/>
            <person name="Eisen J."/>
            <person name="Markowitz V."/>
            <person name="Hugenholtz P."/>
            <person name="Kyrpides N."/>
            <person name="Klenk H."/>
        </authorList>
    </citation>
    <scope>NUCLEOTIDE SEQUENCE [LARGE SCALE GENOMIC DNA]</scope>
    <source>
        <strain evidence="5">DSM 12680 / TGB-C1</strain>
    </source>
</reference>
<organism evidence="4 5">
    <name type="scientific">Syntrophothermus lipocalidus (strain DSM 12680 / TGB-C1)</name>
    <dbReference type="NCBI Taxonomy" id="643648"/>
    <lineage>
        <taxon>Bacteria</taxon>
        <taxon>Bacillati</taxon>
        <taxon>Bacillota</taxon>
        <taxon>Clostridia</taxon>
        <taxon>Eubacteriales</taxon>
        <taxon>Syntrophomonadaceae</taxon>
        <taxon>Syntrophothermus</taxon>
    </lineage>
</organism>
<dbReference type="SMART" id="SM00060">
    <property type="entry name" value="FN3"/>
    <property type="match status" value="1"/>
</dbReference>
<dbReference type="InterPro" id="IPR013783">
    <property type="entry name" value="Ig-like_fold"/>
</dbReference>
<dbReference type="eggNOG" id="COG4733">
    <property type="taxonomic scope" value="Bacteria"/>
</dbReference>
<proteinExistence type="predicted"/>
<dbReference type="PANTHER" id="PTHR46769:SF2">
    <property type="entry name" value="FIBROCYSTIN-L ISOFORM 2 PRECURSOR-RELATED"/>
    <property type="match status" value="1"/>
</dbReference>
<evidence type="ECO:0000256" key="1">
    <source>
        <dbReference type="ARBA" id="ARBA00022729"/>
    </source>
</evidence>
<dbReference type="Proteomes" id="UP000000378">
    <property type="component" value="Chromosome"/>
</dbReference>
<dbReference type="CDD" id="cd00102">
    <property type="entry name" value="IPT"/>
    <property type="match status" value="7"/>
</dbReference>
<feature type="signal peptide" evidence="2">
    <location>
        <begin position="1"/>
        <end position="25"/>
    </location>
</feature>
<dbReference type="SUPFAM" id="SSF81296">
    <property type="entry name" value="E set domains"/>
    <property type="match status" value="9"/>
</dbReference>
<accession>D7CK79</accession>
<name>D7CK79_SYNLT</name>
<dbReference type="PROSITE" id="PS50853">
    <property type="entry name" value="FN3"/>
    <property type="match status" value="1"/>
</dbReference>
<evidence type="ECO:0000313" key="5">
    <source>
        <dbReference type="Proteomes" id="UP000000378"/>
    </source>
</evidence>
<dbReference type="InterPro" id="IPR003961">
    <property type="entry name" value="FN3_dom"/>
</dbReference>
<dbReference type="SMART" id="SM00429">
    <property type="entry name" value="IPT"/>
    <property type="match status" value="10"/>
</dbReference>
<gene>
    <name evidence="4" type="ordered locus">Slip_2324</name>
</gene>
<keyword evidence="5" id="KW-1185">Reference proteome</keyword>
<dbReference type="HOGENOM" id="CLU_239387_0_0_9"/>
<dbReference type="EMBL" id="CP002048">
    <property type="protein sequence ID" value="ADI03063.1"/>
    <property type="molecule type" value="Genomic_DNA"/>
</dbReference>
<dbReference type="CDD" id="cd00063">
    <property type="entry name" value="FN3"/>
    <property type="match status" value="1"/>
</dbReference>
<dbReference type="Pfam" id="PF01833">
    <property type="entry name" value="TIG"/>
    <property type="match status" value="9"/>
</dbReference>
<dbReference type="InterPro" id="IPR002909">
    <property type="entry name" value="IPT_dom"/>
</dbReference>
<sequence length="1888" mass="203827">MRRVGAFFILITFFLSLLFPSSLFAASTISVTDIKNANGTSDVTGGSLVIIDGSGFGAFGNDCQVTFEFNTVSMNVYRIQTWSDTQITVRAPYYTLGTKETEQVLAVTITTNDGRTYTYTQKKLTYVHDPFITNVYPYSLITVSGFDQNGRPIIQSTVKRVAVEGAYLKKVSKIRVSAAVSGNSILYSNLDEDKKEPGYAGGISWDSEGAIYVAWNSLMENNDLIFTAESTAGGLSNAYEGAQGEMRLSNIGIPEATSFNPSPSALIRGIDIAITGSNFESTPANNVVIIAGGEATVKTVEQVGMGKKIVVTVPSSADKTQHDLRFKIKDPATGKVKSGAIYAGAVNILPTPGELEILGVVPNVGTPAGGTEIMVIGRGFNTDTEVLFSSANPKWEGLGANPRLLSSEELPAGYPEDAVVLKVSTPRSPNNGYYTGPVDVTVRDKNLPDIVKDTLTNGFYYSTQGQALRLTAIMPISGPEEGGQTVTLTGRSFFRFRSSDPVTSLRYANGRLISADYNSNPYVISGFEPASDNNLVITEKMNSYLEYTDVVVYRTISVTIGGTPVKITKVTELIQADGQRVQYLEGTTNAHYLDPLVLGETVDVVVTVTEEMFTGGQRLVIPEDPAVAERAVLSKSYTYQRVKSVPEITSITPTKGPTAGGTQVEIEGFDLYQGLSVFFGETKGTVVDIVPGGVEDGRPKAKVSVLAPAHAKRERVDVRVVNWDGGEDVLEEGFEYISSPTITKVSPAVSSPAGGVFVTVEGKDFMYGSAVKIGNNVVIGHVYEDETENQRFYTDLIDSLFPGENVTFFDELEIRVMRDAVELAPYDRANGNRIYLEVPPGEPKEQDFWVINPDGGIALWQNKFQYLESSTQLAPRINTITPNEGNIQGGEVVTINGSNFRDGALVTFDGQLASAITVSQAGQTITCHTPPGTRSDVWVPVQVINVSANGIGVATVAQGFRYHAVYTNPTINRFAPTHGTKGTKVVVEGADFVVGAETRVFLGDQLLTAVTSWNSDQQVMGAVYVKSPELIEFIVPELPSPGEYAIKVINPDTAQAIAAKPFVYQLPTSNPTIEDIDGDQKAVNPERGSVYGGTDIVVEGADFREGLELYVGTQLASEVKLELVHFDSGAGIWSKCRVRAKTPALPAGQTPGPADIMIVNPDGGTARALGAFTYVTPSSSPVITAVQPNKGPAAGTQEVIIRGRDFRVNRDENNVITDWPVVTFGGIEATVVKDDTLSKSQGTQLKVITPLYSGGGAVDVTITNPDTGTYTLKKGFTFEVSKPTISSVNPSKFPKSRPSLATITGSGFVVPSEAEGVKWAGSDVLLSDATGQTFTSLADVTPTGKTTIDGAEYPNIEVLDASRIRVVIPPLSTGQFIGKRVLRVRNPDGGQADCTVEYVSPVVEPTISSIEPSQGSANGGTNVTITGTNFRDQVEVYFGTGQATIIEKSENRLVVRTPAYSMPANQTTAAVDVSVINTADQGTAVKPSGFTYVSPELQPTITSITPDHGTTLGGTIVVIKGDNFRTGCRVFFGTLEAASVTYDRYDQLTVVTPSHAKGSVDVSVRNPAPDYGEALKANGFTFEETVAPPPSDFDGELWNRRAIKLFWSASSVPSSYEIYVNTRSSTNSKQFLVSTDKTEFVFEDIEPGKRYYFWMRTFNQYGCSDFIACKSNPIYVSDDDVENRPQTAEILQNTTRISREKDDLVIIVGDEISSWSSSYYDVTLDSEQAALKRLRLMIPLVGVRTNPDVTLRINGDRINLSVPLKVLKTSEMQDFWSRTGEGYAFIYIYPTSTAVLESVKANRSGSRPLDGFAVEIGFEAKTRKVQASTLAGSLRVVWQVEGGVGRPTRAEYYSYPRLEWVNCTDVASSLTGRIEVRVPQPNLFIIFG</sequence>
<reference evidence="4 5" key="2">
    <citation type="journal article" date="2010" name="Stand. Genomic Sci.">
        <title>Complete genome sequence of Syntrophothermus lipocalidus type strain (TGB-C1).</title>
        <authorList>
            <person name="Djao O.D."/>
            <person name="Zhang X."/>
            <person name="Lucas S."/>
            <person name="Lapidus A."/>
            <person name="Del Rio T.G."/>
            <person name="Nolan M."/>
            <person name="Tice H."/>
            <person name="Cheng J.F."/>
            <person name="Han C."/>
            <person name="Tapia R."/>
            <person name="Goodwin L."/>
            <person name="Pitluck S."/>
            <person name="Liolios K."/>
            <person name="Ivanova N."/>
            <person name="Mavromatis K."/>
            <person name="Mikhailova N."/>
            <person name="Ovchinnikova G."/>
            <person name="Pati A."/>
            <person name="Brambilla E."/>
            <person name="Chen A."/>
            <person name="Palaniappan K."/>
            <person name="Land M."/>
            <person name="Hauser L."/>
            <person name="Chang Y.J."/>
            <person name="Jeffries C.D."/>
            <person name="Rohde M."/>
            <person name="Sikorski J."/>
            <person name="Spring S."/>
            <person name="Goker M."/>
            <person name="Detter J.C."/>
            <person name="Woyke T."/>
            <person name="Bristow J."/>
            <person name="Eisen J.A."/>
            <person name="Markowitz V."/>
            <person name="Hugenholtz P."/>
            <person name="Kyrpides N.C."/>
            <person name="Klenk H.P."/>
        </authorList>
    </citation>
    <scope>NUCLEOTIDE SEQUENCE [LARGE SCALE GENOMIC DNA]</scope>
    <source>
        <strain evidence="5">DSM 12680 / TGB-C1</strain>
    </source>
</reference>
<dbReference type="KEGG" id="slp:Slip_2324"/>
<dbReference type="SUPFAM" id="SSF49265">
    <property type="entry name" value="Fibronectin type III"/>
    <property type="match status" value="1"/>
</dbReference>
<protein>
    <submittedName>
        <fullName evidence="4">Fibronectin type III domain protein</fullName>
    </submittedName>
</protein>
<dbReference type="PANTHER" id="PTHR46769">
    <property type="entry name" value="POLYCYSTIC KIDNEY AND HEPATIC DISEASE 1 (AUTOSOMAL RECESSIVE)-LIKE 1"/>
    <property type="match status" value="1"/>
</dbReference>
<feature type="chain" id="PRO_5003094392" evidence="2">
    <location>
        <begin position="26"/>
        <end position="1888"/>
    </location>
</feature>
<evidence type="ECO:0000256" key="2">
    <source>
        <dbReference type="SAM" id="SignalP"/>
    </source>
</evidence>
<evidence type="ECO:0000313" key="4">
    <source>
        <dbReference type="EMBL" id="ADI03063.1"/>
    </source>
</evidence>